<gene>
    <name evidence="1" type="ORF">BDN72DRAFT_846505</name>
</gene>
<sequence length="190" mass="21061">MKLTLSDTDHLNATYTQENGTSLYQVVTPSGHGQRDMVAAIRKAVPESDQGTSADRYASLAQVEFHVLVPSVFRIDGKELKTTVFFKNGGPTAESLGSSRKFVGPDGKEYKWILGEKAPSLVLNDDPRIVVAKFQEKQHRIFSKSRLAFLEISSVGMHMVDLIFVTFVYIETLRKEKETARQTAHGSAGL</sequence>
<evidence type="ECO:0000313" key="1">
    <source>
        <dbReference type="EMBL" id="TFK64519.1"/>
    </source>
</evidence>
<dbReference type="EMBL" id="ML208471">
    <property type="protein sequence ID" value="TFK64519.1"/>
    <property type="molecule type" value="Genomic_DNA"/>
</dbReference>
<keyword evidence="2" id="KW-1185">Reference proteome</keyword>
<proteinExistence type="predicted"/>
<accession>A0ACD3AGV3</accession>
<protein>
    <submittedName>
        <fullName evidence="1">Uncharacterized protein</fullName>
    </submittedName>
</protein>
<name>A0ACD3AGV3_9AGAR</name>
<evidence type="ECO:0000313" key="2">
    <source>
        <dbReference type="Proteomes" id="UP000308600"/>
    </source>
</evidence>
<reference evidence="1 2" key="1">
    <citation type="journal article" date="2019" name="Nat. Ecol. Evol.">
        <title>Megaphylogeny resolves global patterns of mushroom evolution.</title>
        <authorList>
            <person name="Varga T."/>
            <person name="Krizsan K."/>
            <person name="Foldi C."/>
            <person name="Dima B."/>
            <person name="Sanchez-Garcia M."/>
            <person name="Sanchez-Ramirez S."/>
            <person name="Szollosi G.J."/>
            <person name="Szarkandi J.G."/>
            <person name="Papp V."/>
            <person name="Albert L."/>
            <person name="Andreopoulos W."/>
            <person name="Angelini C."/>
            <person name="Antonin V."/>
            <person name="Barry K.W."/>
            <person name="Bougher N.L."/>
            <person name="Buchanan P."/>
            <person name="Buyck B."/>
            <person name="Bense V."/>
            <person name="Catcheside P."/>
            <person name="Chovatia M."/>
            <person name="Cooper J."/>
            <person name="Damon W."/>
            <person name="Desjardin D."/>
            <person name="Finy P."/>
            <person name="Geml J."/>
            <person name="Haridas S."/>
            <person name="Hughes K."/>
            <person name="Justo A."/>
            <person name="Karasinski D."/>
            <person name="Kautmanova I."/>
            <person name="Kiss B."/>
            <person name="Kocsube S."/>
            <person name="Kotiranta H."/>
            <person name="LaButti K.M."/>
            <person name="Lechner B.E."/>
            <person name="Liimatainen K."/>
            <person name="Lipzen A."/>
            <person name="Lukacs Z."/>
            <person name="Mihaltcheva S."/>
            <person name="Morgado L.N."/>
            <person name="Niskanen T."/>
            <person name="Noordeloos M.E."/>
            <person name="Ohm R.A."/>
            <person name="Ortiz-Santana B."/>
            <person name="Ovrebo C."/>
            <person name="Racz N."/>
            <person name="Riley R."/>
            <person name="Savchenko A."/>
            <person name="Shiryaev A."/>
            <person name="Soop K."/>
            <person name="Spirin V."/>
            <person name="Szebenyi C."/>
            <person name="Tomsovsky M."/>
            <person name="Tulloss R.E."/>
            <person name="Uehling J."/>
            <person name="Grigoriev I.V."/>
            <person name="Vagvolgyi C."/>
            <person name="Papp T."/>
            <person name="Martin F.M."/>
            <person name="Miettinen O."/>
            <person name="Hibbett D.S."/>
            <person name="Nagy L.G."/>
        </authorList>
    </citation>
    <scope>NUCLEOTIDE SEQUENCE [LARGE SCALE GENOMIC DNA]</scope>
    <source>
        <strain evidence="1 2">NL-1719</strain>
    </source>
</reference>
<dbReference type="Proteomes" id="UP000308600">
    <property type="component" value="Unassembled WGS sequence"/>
</dbReference>
<organism evidence="1 2">
    <name type="scientific">Pluteus cervinus</name>
    <dbReference type="NCBI Taxonomy" id="181527"/>
    <lineage>
        <taxon>Eukaryota</taxon>
        <taxon>Fungi</taxon>
        <taxon>Dikarya</taxon>
        <taxon>Basidiomycota</taxon>
        <taxon>Agaricomycotina</taxon>
        <taxon>Agaricomycetes</taxon>
        <taxon>Agaricomycetidae</taxon>
        <taxon>Agaricales</taxon>
        <taxon>Pluteineae</taxon>
        <taxon>Pluteaceae</taxon>
        <taxon>Pluteus</taxon>
    </lineage>
</organism>